<dbReference type="AlphaFoldDB" id="A0A2P5CHI9"/>
<feature type="region of interest" description="Disordered" evidence="1">
    <location>
        <begin position="12"/>
        <end position="126"/>
    </location>
</feature>
<dbReference type="FunCoup" id="A0A2P5CHI9">
    <property type="interactions" value="75"/>
</dbReference>
<organism evidence="2 3">
    <name type="scientific">Trema orientale</name>
    <name type="common">Charcoal tree</name>
    <name type="synonym">Celtis orientalis</name>
    <dbReference type="NCBI Taxonomy" id="63057"/>
    <lineage>
        <taxon>Eukaryota</taxon>
        <taxon>Viridiplantae</taxon>
        <taxon>Streptophyta</taxon>
        <taxon>Embryophyta</taxon>
        <taxon>Tracheophyta</taxon>
        <taxon>Spermatophyta</taxon>
        <taxon>Magnoliopsida</taxon>
        <taxon>eudicotyledons</taxon>
        <taxon>Gunneridae</taxon>
        <taxon>Pentapetalae</taxon>
        <taxon>rosids</taxon>
        <taxon>fabids</taxon>
        <taxon>Rosales</taxon>
        <taxon>Cannabaceae</taxon>
        <taxon>Trema</taxon>
    </lineage>
</organism>
<feature type="compositionally biased region" description="Basic residues" evidence="1">
    <location>
        <begin position="98"/>
        <end position="108"/>
    </location>
</feature>
<evidence type="ECO:0000313" key="3">
    <source>
        <dbReference type="Proteomes" id="UP000237000"/>
    </source>
</evidence>
<feature type="compositionally biased region" description="Basic and acidic residues" evidence="1">
    <location>
        <begin position="81"/>
        <end position="90"/>
    </location>
</feature>
<comment type="caution">
    <text evidence="2">The sequence shown here is derived from an EMBL/GenBank/DDBJ whole genome shotgun (WGS) entry which is preliminary data.</text>
</comment>
<protein>
    <submittedName>
        <fullName evidence="2">Uncharacterized protein</fullName>
    </submittedName>
</protein>
<dbReference type="InParanoid" id="A0A2P5CHI9"/>
<evidence type="ECO:0000256" key="1">
    <source>
        <dbReference type="SAM" id="MobiDB-lite"/>
    </source>
</evidence>
<accession>A0A2P5CHI9</accession>
<gene>
    <name evidence="2" type="ORF">TorRG33x02_284730</name>
</gene>
<proteinExistence type="predicted"/>
<keyword evidence="3" id="KW-1185">Reference proteome</keyword>
<dbReference type="PANTHER" id="PTHR35318">
    <property type="entry name" value="BNAA10G08410D PROTEIN"/>
    <property type="match status" value="1"/>
</dbReference>
<dbReference type="Proteomes" id="UP000237000">
    <property type="component" value="Unassembled WGS sequence"/>
</dbReference>
<sequence length="138" mass="15210">MKFLEFVSCCGPALTPSGPTVRPEPARRPEETRSLVQPPPPPPRSRRRRKRGRLGASGSVSASAEWRPSLCSISEDNVVVIEKRGEEDNRTAGSERMVKRKSGSRSPRRTSGGSYSEDYGRSSFPTVIPAFSPTPFMF</sequence>
<dbReference type="PANTHER" id="PTHR35318:SF2">
    <property type="entry name" value="OS08G0138900 PROTEIN"/>
    <property type="match status" value="1"/>
</dbReference>
<dbReference type="OrthoDB" id="1917265at2759"/>
<feature type="compositionally biased region" description="Basic residues" evidence="1">
    <location>
        <begin position="44"/>
        <end position="53"/>
    </location>
</feature>
<name>A0A2P5CHI9_TREOI</name>
<reference evidence="3" key="1">
    <citation type="submission" date="2016-06" db="EMBL/GenBank/DDBJ databases">
        <title>Parallel loss of symbiosis genes in relatives of nitrogen-fixing non-legume Parasponia.</title>
        <authorList>
            <person name="Van Velzen R."/>
            <person name="Holmer R."/>
            <person name="Bu F."/>
            <person name="Rutten L."/>
            <person name="Van Zeijl A."/>
            <person name="Liu W."/>
            <person name="Santuari L."/>
            <person name="Cao Q."/>
            <person name="Sharma T."/>
            <person name="Shen D."/>
            <person name="Roswanjaya Y."/>
            <person name="Wardhani T."/>
            <person name="Kalhor M.S."/>
            <person name="Jansen J."/>
            <person name="Van den Hoogen J."/>
            <person name="Gungor B."/>
            <person name="Hartog M."/>
            <person name="Hontelez J."/>
            <person name="Verver J."/>
            <person name="Yang W.-C."/>
            <person name="Schijlen E."/>
            <person name="Repin R."/>
            <person name="Schilthuizen M."/>
            <person name="Schranz E."/>
            <person name="Heidstra R."/>
            <person name="Miyata K."/>
            <person name="Fedorova E."/>
            <person name="Kohlen W."/>
            <person name="Bisseling T."/>
            <person name="Smit S."/>
            <person name="Geurts R."/>
        </authorList>
    </citation>
    <scope>NUCLEOTIDE SEQUENCE [LARGE SCALE GENOMIC DNA]</scope>
    <source>
        <strain evidence="3">cv. RG33-2</strain>
    </source>
</reference>
<feature type="compositionally biased region" description="Basic and acidic residues" evidence="1">
    <location>
        <begin position="24"/>
        <end position="33"/>
    </location>
</feature>
<dbReference type="EMBL" id="JXTC01000364">
    <property type="protein sequence ID" value="PON60509.1"/>
    <property type="molecule type" value="Genomic_DNA"/>
</dbReference>
<evidence type="ECO:0000313" key="2">
    <source>
        <dbReference type="EMBL" id="PON60509.1"/>
    </source>
</evidence>